<organism evidence="2 3">
    <name type="scientific">Agathobaculum ammoniilyticum</name>
    <dbReference type="NCBI Taxonomy" id="2981778"/>
    <lineage>
        <taxon>Bacteria</taxon>
        <taxon>Bacillati</taxon>
        <taxon>Bacillota</taxon>
        <taxon>Clostridia</taxon>
        <taxon>Eubacteriales</taxon>
        <taxon>Butyricicoccaceae</taxon>
        <taxon>Agathobaculum</taxon>
    </lineage>
</organism>
<gene>
    <name evidence="2" type="ORF">OCV66_03055</name>
</gene>
<protein>
    <recommendedName>
        <fullName evidence="1">DUF6870 domain-containing protein</fullName>
    </recommendedName>
</protein>
<dbReference type="Pfam" id="PF21757">
    <property type="entry name" value="DUF6870"/>
    <property type="match status" value="1"/>
</dbReference>
<comment type="caution">
    <text evidence="2">The sequence shown here is derived from an EMBL/GenBank/DDBJ whole genome shotgun (WGS) entry which is preliminary data.</text>
</comment>
<evidence type="ECO:0000259" key="1">
    <source>
        <dbReference type="Pfam" id="PF21757"/>
    </source>
</evidence>
<reference evidence="2 3" key="1">
    <citation type="journal article" date="2021" name="ISME Commun">
        <title>Automated analysis of genomic sequences facilitates high-throughput and comprehensive description of bacteria.</title>
        <authorList>
            <person name="Hitch T.C.A."/>
        </authorList>
    </citation>
    <scope>NUCLEOTIDE SEQUENCE [LARGE SCALE GENOMIC DNA]</scope>
    <source>
        <strain evidence="2 3">Sanger_34</strain>
    </source>
</reference>
<proteinExistence type="predicted"/>
<name>A0ABT2U0C5_9FIRM</name>
<accession>A0ABT2U0C5</accession>
<evidence type="ECO:0000313" key="3">
    <source>
        <dbReference type="Proteomes" id="UP001652397"/>
    </source>
</evidence>
<dbReference type="EMBL" id="JAOQJE010000002">
    <property type="protein sequence ID" value="MCU6788070.1"/>
    <property type="molecule type" value="Genomic_DNA"/>
</dbReference>
<dbReference type="InterPro" id="IPR049222">
    <property type="entry name" value="DUF6870"/>
</dbReference>
<sequence>MHNTAQHSLPDIREARVDPTLPVDERLRLFAAACDDPHHFRVGVTEVEVLFDAAAPSLQSCLTRLCRRLQ</sequence>
<dbReference type="RefSeq" id="WP_147573763.1">
    <property type="nucleotide sequence ID" value="NZ_JAOQJE010000002.1"/>
</dbReference>
<keyword evidence="3" id="KW-1185">Reference proteome</keyword>
<dbReference type="Proteomes" id="UP001652397">
    <property type="component" value="Unassembled WGS sequence"/>
</dbReference>
<evidence type="ECO:0000313" key="2">
    <source>
        <dbReference type="EMBL" id="MCU6788070.1"/>
    </source>
</evidence>
<feature type="domain" description="DUF6870" evidence="1">
    <location>
        <begin position="6"/>
        <end position="65"/>
    </location>
</feature>